<evidence type="ECO:0000313" key="6">
    <source>
        <dbReference type="Proteomes" id="UP001346149"/>
    </source>
</evidence>
<dbReference type="PANTHER" id="PTHR33077:SF17">
    <property type="entry name" value="PROTEIN TIFY 5B"/>
    <property type="match status" value="1"/>
</dbReference>
<evidence type="ECO:0000259" key="4">
    <source>
        <dbReference type="PROSITE" id="PS51320"/>
    </source>
</evidence>
<keyword evidence="2" id="KW-1184">Jasmonic acid signaling pathway</keyword>
<dbReference type="InterPro" id="IPR010399">
    <property type="entry name" value="Tify_dom"/>
</dbReference>
<dbReference type="Proteomes" id="UP001346149">
    <property type="component" value="Unassembled WGS sequence"/>
</dbReference>
<sequence length="156" mass="17898">MRKNCNLRLQLQPSDLGSLQQRQPIMEDSPDKQQRRQQDQQQVQQQLTIFYNGRVCVCHVDESQARTIITLANNAAAGSKITRSSDREEEEDTGVSPRSRYHRTNSILHPYYKSSSSPSPSPGSSPTTVVSMKRSLQRFLQERRHRILATSPYNVR</sequence>
<evidence type="ECO:0000313" key="5">
    <source>
        <dbReference type="EMBL" id="KAK4802105.1"/>
    </source>
</evidence>
<feature type="compositionally biased region" description="Low complexity" evidence="3">
    <location>
        <begin position="114"/>
        <end position="126"/>
    </location>
</feature>
<dbReference type="Pfam" id="PF09425">
    <property type="entry name" value="Jas_motif"/>
    <property type="match status" value="1"/>
</dbReference>
<comment type="function">
    <text evidence="2">Repressor of jasmonate responses.</text>
</comment>
<evidence type="ECO:0000256" key="1">
    <source>
        <dbReference type="ARBA" id="ARBA00008614"/>
    </source>
</evidence>
<feature type="domain" description="Tify" evidence="4">
    <location>
        <begin position="40"/>
        <end position="74"/>
    </location>
</feature>
<gene>
    <name evidence="5" type="ORF">SAY86_000308</name>
</gene>
<feature type="region of interest" description="Disordered" evidence="3">
    <location>
        <begin position="74"/>
        <end position="133"/>
    </location>
</feature>
<accession>A0AAN7MU50</accession>
<dbReference type="GO" id="GO:2000022">
    <property type="term" value="P:regulation of jasmonic acid mediated signaling pathway"/>
    <property type="evidence" value="ECO:0007669"/>
    <property type="project" value="UniProtKB-UniRule"/>
</dbReference>
<keyword evidence="2" id="KW-0539">Nucleus</keyword>
<evidence type="ECO:0000256" key="3">
    <source>
        <dbReference type="SAM" id="MobiDB-lite"/>
    </source>
</evidence>
<comment type="domain">
    <text evidence="2">The jas domain is required for interaction with COI1.</text>
</comment>
<dbReference type="Pfam" id="PF06200">
    <property type="entry name" value="tify"/>
    <property type="match status" value="1"/>
</dbReference>
<dbReference type="GO" id="GO:0031347">
    <property type="term" value="P:regulation of defense response"/>
    <property type="evidence" value="ECO:0007669"/>
    <property type="project" value="UniProtKB-UniRule"/>
</dbReference>
<name>A0AAN7MU50_TRANT</name>
<dbReference type="InterPro" id="IPR040390">
    <property type="entry name" value="TIFY/JAZ"/>
</dbReference>
<evidence type="ECO:0000256" key="2">
    <source>
        <dbReference type="RuleBase" id="RU369065"/>
    </source>
</evidence>
<comment type="similarity">
    <text evidence="1 2">Belongs to the TIFY/JAZ family.</text>
</comment>
<dbReference type="SMART" id="SM00979">
    <property type="entry name" value="TIFY"/>
    <property type="match status" value="1"/>
</dbReference>
<dbReference type="PROSITE" id="PS51320">
    <property type="entry name" value="TIFY"/>
    <property type="match status" value="1"/>
</dbReference>
<dbReference type="InterPro" id="IPR018467">
    <property type="entry name" value="CCT_CS"/>
</dbReference>
<keyword evidence="6" id="KW-1185">Reference proteome</keyword>
<proteinExistence type="inferred from homology"/>
<dbReference type="PANTHER" id="PTHR33077">
    <property type="entry name" value="PROTEIN TIFY 4A-RELATED-RELATED"/>
    <property type="match status" value="1"/>
</dbReference>
<protein>
    <recommendedName>
        <fullName evidence="2">Protein TIFY</fullName>
    </recommendedName>
    <alternativeName>
        <fullName evidence="2">Jasmonate ZIM domain-containing protein</fullName>
    </alternativeName>
</protein>
<dbReference type="GO" id="GO:0009611">
    <property type="term" value="P:response to wounding"/>
    <property type="evidence" value="ECO:0007669"/>
    <property type="project" value="UniProtKB-UniRule"/>
</dbReference>
<dbReference type="AlphaFoldDB" id="A0AAN7MU50"/>
<dbReference type="GO" id="GO:0005634">
    <property type="term" value="C:nucleus"/>
    <property type="evidence" value="ECO:0007669"/>
    <property type="project" value="UniProtKB-SubCell"/>
</dbReference>
<dbReference type="EMBL" id="JAXQNO010000002">
    <property type="protein sequence ID" value="KAK4802105.1"/>
    <property type="molecule type" value="Genomic_DNA"/>
</dbReference>
<comment type="caution">
    <text evidence="5">The sequence shown here is derived from an EMBL/GenBank/DDBJ whole genome shotgun (WGS) entry which is preliminary data.</text>
</comment>
<organism evidence="5 6">
    <name type="scientific">Trapa natans</name>
    <name type="common">Water chestnut</name>
    <dbReference type="NCBI Taxonomy" id="22666"/>
    <lineage>
        <taxon>Eukaryota</taxon>
        <taxon>Viridiplantae</taxon>
        <taxon>Streptophyta</taxon>
        <taxon>Embryophyta</taxon>
        <taxon>Tracheophyta</taxon>
        <taxon>Spermatophyta</taxon>
        <taxon>Magnoliopsida</taxon>
        <taxon>eudicotyledons</taxon>
        <taxon>Gunneridae</taxon>
        <taxon>Pentapetalae</taxon>
        <taxon>rosids</taxon>
        <taxon>malvids</taxon>
        <taxon>Myrtales</taxon>
        <taxon>Lythraceae</taxon>
        <taxon>Trapa</taxon>
    </lineage>
</organism>
<reference evidence="5 6" key="1">
    <citation type="journal article" date="2023" name="Hortic Res">
        <title>Pangenome of water caltrop reveals structural variations and asymmetric subgenome divergence after allopolyploidization.</title>
        <authorList>
            <person name="Zhang X."/>
            <person name="Chen Y."/>
            <person name="Wang L."/>
            <person name="Yuan Y."/>
            <person name="Fang M."/>
            <person name="Shi L."/>
            <person name="Lu R."/>
            <person name="Comes H.P."/>
            <person name="Ma Y."/>
            <person name="Chen Y."/>
            <person name="Huang G."/>
            <person name="Zhou Y."/>
            <person name="Zheng Z."/>
            <person name="Qiu Y."/>
        </authorList>
    </citation>
    <scope>NUCLEOTIDE SEQUENCE [LARGE SCALE GENOMIC DNA]</scope>
    <source>
        <strain evidence="5">F231</strain>
    </source>
</reference>
<comment type="subcellular location">
    <subcellularLocation>
        <location evidence="2">Nucleus</location>
    </subcellularLocation>
</comment>